<evidence type="ECO:0000256" key="7">
    <source>
        <dbReference type="ARBA" id="ARBA00023242"/>
    </source>
</evidence>
<evidence type="ECO:0000256" key="1">
    <source>
        <dbReference type="ARBA" id="ARBA00001968"/>
    </source>
</evidence>
<evidence type="ECO:0000259" key="8">
    <source>
        <dbReference type="Pfam" id="PF13359"/>
    </source>
</evidence>
<dbReference type="PANTHER" id="PTHR22930">
    <property type="match status" value="1"/>
</dbReference>
<keyword evidence="5" id="KW-0479">Metal-binding</keyword>
<accession>A0ABN8Q1X3</accession>
<keyword evidence="7" id="KW-0539">Nucleus</keyword>
<dbReference type="EMBL" id="CALNXK010000096">
    <property type="protein sequence ID" value="CAH3153452.1"/>
    <property type="molecule type" value="Genomic_DNA"/>
</dbReference>
<keyword evidence="4" id="KW-0540">Nuclease</keyword>
<dbReference type="Proteomes" id="UP001159405">
    <property type="component" value="Unassembled WGS sequence"/>
</dbReference>
<comment type="subcellular location">
    <subcellularLocation>
        <location evidence="2">Nucleus</location>
    </subcellularLocation>
</comment>
<dbReference type="InterPro" id="IPR027806">
    <property type="entry name" value="HARBI1_dom"/>
</dbReference>
<keyword evidence="6" id="KW-0378">Hydrolase</keyword>
<feature type="domain" description="DDE Tnp4" evidence="8">
    <location>
        <begin position="181"/>
        <end position="347"/>
    </location>
</feature>
<dbReference type="InterPro" id="IPR045249">
    <property type="entry name" value="HARBI1-like"/>
</dbReference>
<protein>
    <recommendedName>
        <fullName evidence="8">DDE Tnp4 domain-containing protein</fullName>
    </recommendedName>
</protein>
<evidence type="ECO:0000313" key="10">
    <source>
        <dbReference type="Proteomes" id="UP001159405"/>
    </source>
</evidence>
<name>A0ABN8Q1X3_9CNID</name>
<gene>
    <name evidence="9" type="ORF">PLOB_00049601</name>
</gene>
<sequence length="370" mass="42223">MATSLWSRSKQKKLILLMMMMLEDDSSVSKKVARKTWAHFWLLRRQEKGAFYTIFRELSVEDSDGFSEYMRMPFATFSQLADMLSESIRKQDTPMRMAISSRECLALTLRFLGTGESFQSLSFQFRIGKATVGEIIIEVCDAIYHALKTEFLQTPNETAKWKESADLFHSRWNIPNNLGAIDGKRIVLQKPAHAGSHFHDYKGNESIITLVVAGPDYECLYVDVGTYGRNPDEHAWSRCSLKMELENPDNPLNIPADEPLPGSSKPVPFVLTGDEAFPLSEHVLKPYPNRNLSVEQRVANYRISRGRRISENLLGILVNRLRCFKVPFLLHPSKVKIITLAALSLHNWLRAVASSRNVYCPPTLIDREDR</sequence>
<evidence type="ECO:0000256" key="4">
    <source>
        <dbReference type="ARBA" id="ARBA00022722"/>
    </source>
</evidence>
<evidence type="ECO:0000256" key="3">
    <source>
        <dbReference type="ARBA" id="ARBA00006958"/>
    </source>
</evidence>
<evidence type="ECO:0000256" key="2">
    <source>
        <dbReference type="ARBA" id="ARBA00004123"/>
    </source>
</evidence>
<dbReference type="Pfam" id="PF13359">
    <property type="entry name" value="DDE_Tnp_4"/>
    <property type="match status" value="1"/>
</dbReference>
<evidence type="ECO:0000256" key="6">
    <source>
        <dbReference type="ARBA" id="ARBA00022801"/>
    </source>
</evidence>
<organism evidence="9 10">
    <name type="scientific">Porites lobata</name>
    <dbReference type="NCBI Taxonomy" id="104759"/>
    <lineage>
        <taxon>Eukaryota</taxon>
        <taxon>Metazoa</taxon>
        <taxon>Cnidaria</taxon>
        <taxon>Anthozoa</taxon>
        <taxon>Hexacorallia</taxon>
        <taxon>Scleractinia</taxon>
        <taxon>Fungiina</taxon>
        <taxon>Poritidae</taxon>
        <taxon>Porites</taxon>
    </lineage>
</organism>
<dbReference type="PANTHER" id="PTHR22930:SF258">
    <property type="entry name" value="PROTEIN ALP1-LIKE ISOFORM X1"/>
    <property type="match status" value="1"/>
</dbReference>
<keyword evidence="10" id="KW-1185">Reference proteome</keyword>
<evidence type="ECO:0000313" key="9">
    <source>
        <dbReference type="EMBL" id="CAH3153452.1"/>
    </source>
</evidence>
<comment type="cofactor">
    <cofactor evidence="1">
        <name>a divalent metal cation</name>
        <dbReference type="ChEBI" id="CHEBI:60240"/>
    </cofactor>
</comment>
<comment type="caution">
    <text evidence="9">The sequence shown here is derived from an EMBL/GenBank/DDBJ whole genome shotgun (WGS) entry which is preliminary data.</text>
</comment>
<proteinExistence type="inferred from homology"/>
<evidence type="ECO:0000256" key="5">
    <source>
        <dbReference type="ARBA" id="ARBA00022723"/>
    </source>
</evidence>
<reference evidence="9 10" key="1">
    <citation type="submission" date="2022-05" db="EMBL/GenBank/DDBJ databases">
        <authorList>
            <consortium name="Genoscope - CEA"/>
            <person name="William W."/>
        </authorList>
    </citation>
    <scope>NUCLEOTIDE SEQUENCE [LARGE SCALE GENOMIC DNA]</scope>
</reference>
<comment type="similarity">
    <text evidence="3">Belongs to the HARBI1 family.</text>
</comment>